<feature type="region of interest" description="Disordered" evidence="1">
    <location>
        <begin position="79"/>
        <end position="220"/>
    </location>
</feature>
<feature type="compositionally biased region" description="Low complexity" evidence="1">
    <location>
        <begin position="79"/>
        <end position="93"/>
    </location>
</feature>
<name>A0A3N2Q5W5_SODAK</name>
<dbReference type="Pfam" id="PF13878">
    <property type="entry name" value="zf-C2H2_3"/>
    <property type="match status" value="1"/>
</dbReference>
<feature type="compositionally biased region" description="Basic and acidic residues" evidence="1">
    <location>
        <begin position="151"/>
        <end position="164"/>
    </location>
</feature>
<organism evidence="3 4">
    <name type="scientific">Sodiomyces alkalinus (strain CBS 110278 / VKM F-3762 / F11)</name>
    <name type="common">Alkaliphilic filamentous fungus</name>
    <dbReference type="NCBI Taxonomy" id="1314773"/>
    <lineage>
        <taxon>Eukaryota</taxon>
        <taxon>Fungi</taxon>
        <taxon>Dikarya</taxon>
        <taxon>Ascomycota</taxon>
        <taxon>Pezizomycotina</taxon>
        <taxon>Sordariomycetes</taxon>
        <taxon>Hypocreomycetidae</taxon>
        <taxon>Glomerellales</taxon>
        <taxon>Plectosphaerellaceae</taxon>
        <taxon>Sodiomyces</taxon>
    </lineage>
</organism>
<dbReference type="OrthoDB" id="19981at2759"/>
<feature type="compositionally biased region" description="Polar residues" evidence="1">
    <location>
        <begin position="21"/>
        <end position="31"/>
    </location>
</feature>
<dbReference type="Proteomes" id="UP000272025">
    <property type="component" value="Unassembled WGS sequence"/>
</dbReference>
<feature type="domain" description="N-acetyltransferase ESCO zinc-finger" evidence="2">
    <location>
        <begin position="215"/>
        <end position="253"/>
    </location>
</feature>
<evidence type="ECO:0000313" key="3">
    <source>
        <dbReference type="EMBL" id="ROT42015.1"/>
    </source>
</evidence>
<feature type="compositionally biased region" description="Basic residues" evidence="1">
    <location>
        <begin position="7"/>
        <end position="18"/>
    </location>
</feature>
<gene>
    <name evidence="3" type="ORF">SODALDRAFT_5242</name>
</gene>
<accession>A0A3N2Q5W5</accession>
<feature type="region of interest" description="Disordered" evidence="1">
    <location>
        <begin position="1"/>
        <end position="66"/>
    </location>
</feature>
<feature type="compositionally biased region" description="Basic and acidic residues" evidence="1">
    <location>
        <begin position="134"/>
        <end position="143"/>
    </location>
</feature>
<proteinExistence type="predicted"/>
<dbReference type="RefSeq" id="XP_028469821.1">
    <property type="nucleotide sequence ID" value="XM_028615447.1"/>
</dbReference>
<dbReference type="GeneID" id="39583924"/>
<sequence>MLTFNRKPLRTYGRKRAHPSSEPSNYHTPITTEKRRRVSSEDPESSTPSELPPLPPRASAPASSNNFEKGSILHYFKPSRASSSLSSSSNLFSDPRKLASTPPSSPPQSGNVRRSPRRLRLRPPEPAKLFVSEGGRDKVEDRAYLQFAEPNHARTSESREREAAVDVATQEGLRRWRQDPPNTRNDDAESLAAGDALKKGTTGGKSKRSKSSPIQTTINLSTKPAFEECKMCHIVYNPLHPKDVRYHTKRHKAILRNKSLS</sequence>
<dbReference type="EMBL" id="ML119051">
    <property type="protein sequence ID" value="ROT42015.1"/>
    <property type="molecule type" value="Genomic_DNA"/>
</dbReference>
<evidence type="ECO:0000259" key="2">
    <source>
        <dbReference type="Pfam" id="PF13878"/>
    </source>
</evidence>
<dbReference type="InterPro" id="IPR028005">
    <property type="entry name" value="AcTrfase_ESCO_Znf_dom"/>
</dbReference>
<reference evidence="3 4" key="1">
    <citation type="journal article" date="2018" name="Mol. Ecol.">
        <title>The obligate alkalophilic soda-lake fungus Sodiomyces alkalinus has shifted to a protein diet.</title>
        <authorList>
            <person name="Grum-Grzhimaylo A.A."/>
            <person name="Falkoski D.L."/>
            <person name="van den Heuvel J."/>
            <person name="Valero-Jimenez C.A."/>
            <person name="Min B."/>
            <person name="Choi I.G."/>
            <person name="Lipzen A."/>
            <person name="Daum C.G."/>
            <person name="Aanen D.K."/>
            <person name="Tsang A."/>
            <person name="Henrissat B."/>
            <person name="Bilanenko E.N."/>
            <person name="de Vries R.P."/>
            <person name="van Kan J.A.L."/>
            <person name="Grigoriev I.V."/>
            <person name="Debets A.J.M."/>
        </authorList>
    </citation>
    <scope>NUCLEOTIDE SEQUENCE [LARGE SCALE GENOMIC DNA]</scope>
    <source>
        <strain evidence="3 4">F11</strain>
    </source>
</reference>
<evidence type="ECO:0000256" key="1">
    <source>
        <dbReference type="SAM" id="MobiDB-lite"/>
    </source>
</evidence>
<evidence type="ECO:0000313" key="4">
    <source>
        <dbReference type="Proteomes" id="UP000272025"/>
    </source>
</evidence>
<dbReference type="AlphaFoldDB" id="A0A3N2Q5W5"/>
<protein>
    <recommendedName>
        <fullName evidence="2">N-acetyltransferase ESCO zinc-finger domain-containing protein</fullName>
    </recommendedName>
</protein>
<keyword evidence="4" id="KW-1185">Reference proteome</keyword>